<name>A0A2M6YU31_9BACT</name>
<dbReference type="GO" id="GO:0009055">
    <property type="term" value="F:electron transfer activity"/>
    <property type="evidence" value="ECO:0007669"/>
    <property type="project" value="InterPro"/>
</dbReference>
<keyword evidence="5" id="KW-0004">4Fe-4S</keyword>
<dbReference type="PANTHER" id="PTHR11921">
    <property type="entry name" value="SUCCINATE DEHYDROGENASE IRON-SULFUR PROTEIN"/>
    <property type="match status" value="1"/>
</dbReference>
<dbReference type="InterPro" id="IPR001041">
    <property type="entry name" value="2Fe-2S_ferredoxin-type"/>
</dbReference>
<comment type="pathway">
    <text evidence="3">Carbohydrate metabolism; tricarboxylic acid cycle.</text>
</comment>
<evidence type="ECO:0000256" key="2">
    <source>
        <dbReference type="ARBA" id="ARBA00001966"/>
    </source>
</evidence>
<dbReference type="SUPFAM" id="SSF46548">
    <property type="entry name" value="alpha-helical ferredoxin"/>
    <property type="match status" value="1"/>
</dbReference>
<feature type="domain" description="2Fe-2S ferredoxin-type" evidence="11">
    <location>
        <begin position="1"/>
        <end position="90"/>
    </location>
</feature>
<gene>
    <name evidence="12" type="ORF">COT02_02970</name>
</gene>
<evidence type="ECO:0000256" key="8">
    <source>
        <dbReference type="ARBA" id="ARBA00023004"/>
    </source>
</evidence>
<dbReference type="InterPro" id="IPR009051">
    <property type="entry name" value="Helical_ferredxn"/>
</dbReference>
<proteinExistence type="inferred from homology"/>
<comment type="similarity">
    <text evidence="4">Belongs to the succinate dehydrogenase/fumarate reductase iron-sulfur protein family.</text>
</comment>
<dbReference type="InterPro" id="IPR012675">
    <property type="entry name" value="Beta-grasp_dom_sf"/>
</dbReference>
<comment type="cofactor">
    <cofactor evidence="10">
        <name>[2Fe-2S] cluster</name>
        <dbReference type="ChEBI" id="CHEBI:190135"/>
    </cofactor>
</comment>
<comment type="caution">
    <text evidence="12">The sequence shown here is derived from an EMBL/GenBank/DDBJ whole genome shotgun (WGS) entry which is preliminary data.</text>
</comment>
<keyword evidence="8" id="KW-0408">Iron</keyword>
<dbReference type="InterPro" id="IPR004489">
    <property type="entry name" value="Succ_DH/fum_Rdtase_Fe-S"/>
</dbReference>
<dbReference type="PROSITE" id="PS51085">
    <property type="entry name" value="2FE2S_FER_2"/>
    <property type="match status" value="1"/>
</dbReference>
<evidence type="ECO:0000256" key="9">
    <source>
        <dbReference type="ARBA" id="ARBA00023014"/>
    </source>
</evidence>
<accession>A0A2M6YU31</accession>
<keyword evidence="6" id="KW-0479">Metal-binding</keyword>
<comment type="cofactor">
    <cofactor evidence="2">
        <name>[4Fe-4S] cluster</name>
        <dbReference type="ChEBI" id="CHEBI:49883"/>
    </cofactor>
</comment>
<evidence type="ECO:0000259" key="11">
    <source>
        <dbReference type="PROSITE" id="PS51085"/>
    </source>
</evidence>
<keyword evidence="9" id="KW-0411">Iron-sulfur</keyword>
<dbReference type="Proteomes" id="UP000230184">
    <property type="component" value="Unassembled WGS sequence"/>
</dbReference>
<dbReference type="SUPFAM" id="SSF54292">
    <property type="entry name" value="2Fe-2S ferredoxin-like"/>
    <property type="match status" value="1"/>
</dbReference>
<reference evidence="13" key="1">
    <citation type="submission" date="2017-09" db="EMBL/GenBank/DDBJ databases">
        <title>Depth-based differentiation of microbial function through sediment-hosted aquifers and enrichment of novel symbionts in the deep terrestrial subsurface.</title>
        <authorList>
            <person name="Probst A.J."/>
            <person name="Ladd B."/>
            <person name="Jarett J.K."/>
            <person name="Geller-Mcgrath D.E."/>
            <person name="Sieber C.M.K."/>
            <person name="Emerson J.B."/>
            <person name="Anantharaman K."/>
            <person name="Thomas B.C."/>
            <person name="Malmstrom R."/>
            <person name="Stieglmeier M."/>
            <person name="Klingl A."/>
            <person name="Woyke T."/>
            <person name="Ryan C.M."/>
            <person name="Banfield J.F."/>
        </authorList>
    </citation>
    <scope>NUCLEOTIDE SEQUENCE [LARGE SCALE GENOMIC DNA]</scope>
</reference>
<dbReference type="InterPro" id="IPR006058">
    <property type="entry name" value="2Fe2S_fd_BS"/>
</dbReference>
<dbReference type="GO" id="GO:0022904">
    <property type="term" value="P:respiratory electron transport chain"/>
    <property type="evidence" value="ECO:0007669"/>
    <property type="project" value="TreeGrafter"/>
</dbReference>
<dbReference type="Pfam" id="PF13085">
    <property type="entry name" value="Fer2_3"/>
    <property type="match status" value="1"/>
</dbReference>
<evidence type="ECO:0000256" key="7">
    <source>
        <dbReference type="ARBA" id="ARBA00023002"/>
    </source>
</evidence>
<dbReference type="InterPro" id="IPR036010">
    <property type="entry name" value="2Fe-2S_ferredoxin-like_sf"/>
</dbReference>
<dbReference type="PANTHER" id="PTHR11921:SF29">
    <property type="entry name" value="SUCCINATE DEHYDROGENASE [UBIQUINONE] IRON-SULFUR SUBUNIT, MITOCHONDRIAL"/>
    <property type="match status" value="1"/>
</dbReference>
<dbReference type="Gene3D" id="1.10.1060.10">
    <property type="entry name" value="Alpha-helical ferredoxin"/>
    <property type="match status" value="1"/>
</dbReference>
<comment type="cofactor">
    <cofactor evidence="1">
        <name>[3Fe-4S] cluster</name>
        <dbReference type="ChEBI" id="CHEBI:21137"/>
    </cofactor>
</comment>
<dbReference type="CDD" id="cd00207">
    <property type="entry name" value="fer2"/>
    <property type="match status" value="1"/>
</dbReference>
<keyword evidence="7" id="KW-0560">Oxidoreductase</keyword>
<sequence length="220" mass="25084">MKIKFLIYRYNSQKKEKLKYDSFDVPYNKGMTVLDVITYIYKHLDSTLAFRYECRQGICGTCGVMLNKKPVLSCSTQIDQTLETQTIEPLANFPVEKDLIVNLEPVLKRYEKIKPYLDKIHKVIITKKKSNESKAFRKCIECGCCIAGAPEITQSAKGCMDPMSLVKVARYVTDPRDGLDRKAMAKKNGIDKYSDEIGKKLTLLCPRGIPIDEAIKLLKK</sequence>
<dbReference type="PROSITE" id="PS00197">
    <property type="entry name" value="2FE2S_FER_1"/>
    <property type="match status" value="1"/>
</dbReference>
<evidence type="ECO:0000313" key="12">
    <source>
        <dbReference type="EMBL" id="PIU37024.1"/>
    </source>
</evidence>
<dbReference type="InterPro" id="IPR025192">
    <property type="entry name" value="Succ_DH/fum_Rdtase_N"/>
</dbReference>
<evidence type="ECO:0000256" key="6">
    <source>
        <dbReference type="ARBA" id="ARBA00022723"/>
    </source>
</evidence>
<evidence type="ECO:0000313" key="13">
    <source>
        <dbReference type="Proteomes" id="UP000230184"/>
    </source>
</evidence>
<dbReference type="InterPro" id="IPR050573">
    <property type="entry name" value="SDH/FRD_Iron-Sulfur"/>
</dbReference>
<evidence type="ECO:0000256" key="1">
    <source>
        <dbReference type="ARBA" id="ARBA00001927"/>
    </source>
</evidence>
<dbReference type="GO" id="GO:0051539">
    <property type="term" value="F:4 iron, 4 sulfur cluster binding"/>
    <property type="evidence" value="ECO:0007669"/>
    <property type="project" value="UniProtKB-KW"/>
</dbReference>
<protein>
    <recommendedName>
        <fullName evidence="11">2Fe-2S ferredoxin-type domain-containing protein</fullName>
    </recommendedName>
</protein>
<dbReference type="AlphaFoldDB" id="A0A2M6YU31"/>
<organism evidence="12 13">
    <name type="scientific">Candidatus Roizmanbacteria bacterium CG07_land_8_20_14_0_80_34_15</name>
    <dbReference type="NCBI Taxonomy" id="1974849"/>
    <lineage>
        <taxon>Bacteria</taxon>
        <taxon>Candidatus Roizmaniibacteriota</taxon>
    </lineage>
</organism>
<dbReference type="GO" id="GO:0051537">
    <property type="term" value="F:2 iron, 2 sulfur cluster binding"/>
    <property type="evidence" value="ECO:0007669"/>
    <property type="project" value="InterPro"/>
</dbReference>
<dbReference type="EMBL" id="PEWY01000084">
    <property type="protein sequence ID" value="PIU37024.1"/>
    <property type="molecule type" value="Genomic_DNA"/>
</dbReference>
<dbReference type="GO" id="GO:0046872">
    <property type="term" value="F:metal ion binding"/>
    <property type="evidence" value="ECO:0007669"/>
    <property type="project" value="UniProtKB-KW"/>
</dbReference>
<evidence type="ECO:0000256" key="10">
    <source>
        <dbReference type="ARBA" id="ARBA00034078"/>
    </source>
</evidence>
<evidence type="ECO:0000256" key="3">
    <source>
        <dbReference type="ARBA" id="ARBA00005163"/>
    </source>
</evidence>
<dbReference type="NCBIfam" id="TIGR00384">
    <property type="entry name" value="dhsB"/>
    <property type="match status" value="1"/>
</dbReference>
<dbReference type="GO" id="GO:0006099">
    <property type="term" value="P:tricarboxylic acid cycle"/>
    <property type="evidence" value="ECO:0007669"/>
    <property type="project" value="InterPro"/>
</dbReference>
<dbReference type="Gene3D" id="3.10.20.30">
    <property type="match status" value="1"/>
</dbReference>
<dbReference type="GO" id="GO:0016491">
    <property type="term" value="F:oxidoreductase activity"/>
    <property type="evidence" value="ECO:0007669"/>
    <property type="project" value="UniProtKB-KW"/>
</dbReference>
<evidence type="ECO:0000256" key="4">
    <source>
        <dbReference type="ARBA" id="ARBA00009433"/>
    </source>
</evidence>
<evidence type="ECO:0000256" key="5">
    <source>
        <dbReference type="ARBA" id="ARBA00022485"/>
    </source>
</evidence>